<accession>A0AA39C5G5</accession>
<evidence type="ECO:0000256" key="1">
    <source>
        <dbReference type="ARBA" id="ARBA00006110"/>
    </source>
</evidence>
<comment type="caution">
    <text evidence="5">The sequence shown here is derived from an EMBL/GenBank/DDBJ whole genome shotgun (WGS) entry which is preliminary data.</text>
</comment>
<dbReference type="InterPro" id="IPR040447">
    <property type="entry name" value="RRM_Rrp7"/>
</dbReference>
<dbReference type="Proteomes" id="UP001168990">
    <property type="component" value="Unassembled WGS sequence"/>
</dbReference>
<dbReference type="Pfam" id="PF17799">
    <property type="entry name" value="RRM_Rrp7"/>
    <property type="match status" value="1"/>
</dbReference>
<dbReference type="GO" id="GO:0003723">
    <property type="term" value="F:RNA binding"/>
    <property type="evidence" value="ECO:0007669"/>
    <property type="project" value="UniProtKB-UniRule"/>
</dbReference>
<dbReference type="AlphaFoldDB" id="A0AA39C5G5"/>
<dbReference type="InterPro" id="IPR040446">
    <property type="entry name" value="RRP7"/>
</dbReference>
<sequence length="252" mass="29478">MISEEIPGNFRTLWLKYTTSSDPHQVFFKEHSVRNQDPECPKGKTLFVLNVPPYVNLKLLKAVFHQNCGPVKFAKFQSGRPKGGFKIAFIVFMRESSLEKALTLKKDVTFVLNTEENPCILGIQQWCKEYNSTVVQNEKELKSTIEKYMESYDSKVEAKLTANVEEEENDGWTTVSSKKKRGQFAPVRKESTIEKIQTVEERKNKKKQLLNFYTFQIRESKKQHLAELRKKFELDKQKLQQLKAKRTFKPFV</sequence>
<dbReference type="EMBL" id="JAQQBS010001424">
    <property type="protein sequence ID" value="KAK0158241.1"/>
    <property type="molecule type" value="Genomic_DNA"/>
</dbReference>
<dbReference type="SMART" id="SM00360">
    <property type="entry name" value="RRM"/>
    <property type="match status" value="1"/>
</dbReference>
<name>A0AA39C5G5_9HYME</name>
<protein>
    <recommendedName>
        <fullName evidence="4">RRM domain-containing protein</fullName>
    </recommendedName>
</protein>
<evidence type="ECO:0000313" key="5">
    <source>
        <dbReference type="EMBL" id="KAK0158241.1"/>
    </source>
</evidence>
<keyword evidence="2 3" id="KW-0694">RNA-binding</keyword>
<dbReference type="InterPro" id="IPR035979">
    <property type="entry name" value="RBD_domain_sf"/>
</dbReference>
<comment type="similarity">
    <text evidence="1">Belongs to the RRP7 family.</text>
</comment>
<keyword evidence="6" id="KW-1185">Reference proteome</keyword>
<gene>
    <name evidence="5" type="ORF">PV328_009272</name>
</gene>
<dbReference type="InterPro" id="IPR012677">
    <property type="entry name" value="Nucleotide-bd_a/b_plait_sf"/>
</dbReference>
<dbReference type="PANTHER" id="PTHR13191:SF0">
    <property type="entry name" value="RIBOSOMAL RNA-PROCESSING PROTEIN 7 HOMOLOG A-RELATED"/>
    <property type="match status" value="1"/>
</dbReference>
<proteinExistence type="inferred from homology"/>
<dbReference type="InterPro" id="IPR000504">
    <property type="entry name" value="RRM_dom"/>
</dbReference>
<dbReference type="Gene3D" id="3.30.70.330">
    <property type="match status" value="1"/>
</dbReference>
<dbReference type="InterPro" id="IPR024326">
    <property type="entry name" value="RRP7_C"/>
</dbReference>
<evidence type="ECO:0000256" key="3">
    <source>
        <dbReference type="PROSITE-ProRule" id="PRU00176"/>
    </source>
</evidence>
<feature type="domain" description="RRM" evidence="4">
    <location>
        <begin position="44"/>
        <end position="148"/>
    </location>
</feature>
<dbReference type="Gene3D" id="6.10.250.1770">
    <property type="match status" value="1"/>
</dbReference>
<organism evidence="5 6">
    <name type="scientific">Microctonus aethiopoides</name>
    <dbReference type="NCBI Taxonomy" id="144406"/>
    <lineage>
        <taxon>Eukaryota</taxon>
        <taxon>Metazoa</taxon>
        <taxon>Ecdysozoa</taxon>
        <taxon>Arthropoda</taxon>
        <taxon>Hexapoda</taxon>
        <taxon>Insecta</taxon>
        <taxon>Pterygota</taxon>
        <taxon>Neoptera</taxon>
        <taxon>Endopterygota</taxon>
        <taxon>Hymenoptera</taxon>
        <taxon>Apocrita</taxon>
        <taxon>Ichneumonoidea</taxon>
        <taxon>Braconidae</taxon>
        <taxon>Euphorinae</taxon>
        <taxon>Microctonus</taxon>
    </lineage>
</organism>
<evidence type="ECO:0000313" key="6">
    <source>
        <dbReference type="Proteomes" id="UP001168990"/>
    </source>
</evidence>
<dbReference type="CDD" id="cd12951">
    <property type="entry name" value="RRP7_Rrp7A"/>
    <property type="match status" value="1"/>
</dbReference>
<dbReference type="PANTHER" id="PTHR13191">
    <property type="entry name" value="RIBOSOMAL RNA PROCESSING PROTEIN 7-RELATED"/>
    <property type="match status" value="1"/>
</dbReference>
<dbReference type="PROSITE" id="PS50102">
    <property type="entry name" value="RRM"/>
    <property type="match status" value="1"/>
</dbReference>
<evidence type="ECO:0000259" key="4">
    <source>
        <dbReference type="PROSITE" id="PS50102"/>
    </source>
</evidence>
<dbReference type="GO" id="GO:0006364">
    <property type="term" value="P:rRNA processing"/>
    <property type="evidence" value="ECO:0007669"/>
    <property type="project" value="TreeGrafter"/>
</dbReference>
<dbReference type="GO" id="GO:0000028">
    <property type="term" value="P:ribosomal small subunit assembly"/>
    <property type="evidence" value="ECO:0007669"/>
    <property type="project" value="TreeGrafter"/>
</dbReference>
<evidence type="ECO:0000256" key="2">
    <source>
        <dbReference type="ARBA" id="ARBA00022884"/>
    </source>
</evidence>
<dbReference type="GO" id="GO:0032545">
    <property type="term" value="C:CURI complex"/>
    <property type="evidence" value="ECO:0007669"/>
    <property type="project" value="TreeGrafter"/>
</dbReference>
<dbReference type="Pfam" id="PF12923">
    <property type="entry name" value="RRP7"/>
    <property type="match status" value="1"/>
</dbReference>
<reference evidence="5" key="1">
    <citation type="journal article" date="2023" name="bioRxiv">
        <title>Scaffold-level genome assemblies of two parasitoid biocontrol wasps reveal the parthenogenesis mechanism and an associated novel virus.</title>
        <authorList>
            <person name="Inwood S."/>
            <person name="Skelly J."/>
            <person name="Guhlin J."/>
            <person name="Harrop T."/>
            <person name="Goldson S."/>
            <person name="Dearden P."/>
        </authorList>
    </citation>
    <scope>NUCLEOTIDE SEQUENCE</scope>
    <source>
        <strain evidence="5">Irish</strain>
        <tissue evidence="5">Whole body</tissue>
    </source>
</reference>
<reference evidence="5" key="2">
    <citation type="submission" date="2023-03" db="EMBL/GenBank/DDBJ databases">
        <authorList>
            <person name="Inwood S.N."/>
            <person name="Skelly J.G."/>
            <person name="Guhlin J."/>
            <person name="Harrop T.W.R."/>
            <person name="Goldson S.G."/>
            <person name="Dearden P.K."/>
        </authorList>
    </citation>
    <scope>NUCLEOTIDE SEQUENCE</scope>
    <source>
        <strain evidence="5">Irish</strain>
        <tissue evidence="5">Whole body</tissue>
    </source>
</reference>
<dbReference type="SUPFAM" id="SSF54928">
    <property type="entry name" value="RNA-binding domain, RBD"/>
    <property type="match status" value="1"/>
</dbReference>
<dbReference type="GO" id="GO:0034456">
    <property type="term" value="C:UTP-C complex"/>
    <property type="evidence" value="ECO:0007669"/>
    <property type="project" value="TreeGrafter"/>
</dbReference>